<dbReference type="EMBL" id="JAQFWQ010000060">
    <property type="protein sequence ID" value="MDA2812833.1"/>
    <property type="molecule type" value="Genomic_DNA"/>
</dbReference>
<keyword evidence="1" id="KW-0805">Transcription regulation</keyword>
<evidence type="ECO:0000256" key="4">
    <source>
        <dbReference type="PROSITE-ProRule" id="PRU00335"/>
    </source>
</evidence>
<name>A0ABT4U7B2_9ACTN</name>
<keyword evidence="8" id="KW-1185">Reference proteome</keyword>
<dbReference type="InterPro" id="IPR036271">
    <property type="entry name" value="Tet_transcr_reg_TetR-rel_C_sf"/>
</dbReference>
<protein>
    <submittedName>
        <fullName evidence="7">TetR/AcrR family transcriptional regulator</fullName>
    </submittedName>
</protein>
<gene>
    <name evidence="7" type="ORF">O4J56_19465</name>
</gene>
<feature type="region of interest" description="Disordered" evidence="5">
    <location>
        <begin position="208"/>
        <end position="229"/>
    </location>
</feature>
<dbReference type="PANTHER" id="PTHR30055">
    <property type="entry name" value="HTH-TYPE TRANSCRIPTIONAL REGULATOR RUTR"/>
    <property type="match status" value="1"/>
</dbReference>
<reference evidence="7 8" key="1">
    <citation type="submission" date="2023-01" db="EMBL/GenBank/DDBJ databases">
        <title>Draft genome sequence of Nocardiopsis sp. RSe5-2 isolated from halophytes.</title>
        <authorList>
            <person name="Duangmal K."/>
            <person name="Chantavorakit T."/>
        </authorList>
    </citation>
    <scope>NUCLEOTIDE SEQUENCE [LARGE SCALE GENOMIC DNA]</scope>
    <source>
        <strain evidence="7 8">RSe5-2</strain>
    </source>
</reference>
<dbReference type="SUPFAM" id="SSF48498">
    <property type="entry name" value="Tetracyclin repressor-like, C-terminal domain"/>
    <property type="match status" value="1"/>
</dbReference>
<feature type="DNA-binding region" description="H-T-H motif" evidence="4">
    <location>
        <begin position="44"/>
        <end position="63"/>
    </location>
</feature>
<organism evidence="7 8">
    <name type="scientific">Nocardiopsis endophytica</name>
    <dbReference type="NCBI Taxonomy" id="3018445"/>
    <lineage>
        <taxon>Bacteria</taxon>
        <taxon>Bacillati</taxon>
        <taxon>Actinomycetota</taxon>
        <taxon>Actinomycetes</taxon>
        <taxon>Streptosporangiales</taxon>
        <taxon>Nocardiopsidaceae</taxon>
        <taxon>Nocardiopsis</taxon>
    </lineage>
</organism>
<evidence type="ECO:0000256" key="2">
    <source>
        <dbReference type="ARBA" id="ARBA00023125"/>
    </source>
</evidence>
<evidence type="ECO:0000256" key="5">
    <source>
        <dbReference type="SAM" id="MobiDB-lite"/>
    </source>
</evidence>
<keyword evidence="3" id="KW-0804">Transcription</keyword>
<dbReference type="SUPFAM" id="SSF46689">
    <property type="entry name" value="Homeodomain-like"/>
    <property type="match status" value="1"/>
</dbReference>
<proteinExistence type="predicted"/>
<evidence type="ECO:0000313" key="8">
    <source>
        <dbReference type="Proteomes" id="UP001527866"/>
    </source>
</evidence>
<dbReference type="PANTHER" id="PTHR30055:SF234">
    <property type="entry name" value="HTH-TYPE TRANSCRIPTIONAL REGULATOR BETI"/>
    <property type="match status" value="1"/>
</dbReference>
<dbReference type="InterPro" id="IPR009057">
    <property type="entry name" value="Homeodomain-like_sf"/>
</dbReference>
<feature type="domain" description="HTH tetR-type" evidence="6">
    <location>
        <begin position="21"/>
        <end position="81"/>
    </location>
</feature>
<dbReference type="PRINTS" id="PR00455">
    <property type="entry name" value="HTHTETR"/>
</dbReference>
<evidence type="ECO:0000313" key="7">
    <source>
        <dbReference type="EMBL" id="MDA2812833.1"/>
    </source>
</evidence>
<dbReference type="InterPro" id="IPR050109">
    <property type="entry name" value="HTH-type_TetR-like_transc_reg"/>
</dbReference>
<evidence type="ECO:0000256" key="1">
    <source>
        <dbReference type="ARBA" id="ARBA00023015"/>
    </source>
</evidence>
<keyword evidence="2 4" id="KW-0238">DNA-binding</keyword>
<dbReference type="PROSITE" id="PS50977">
    <property type="entry name" value="HTH_TETR_2"/>
    <property type="match status" value="1"/>
</dbReference>
<comment type="caution">
    <text evidence="7">The sequence shown here is derived from an EMBL/GenBank/DDBJ whole genome shotgun (WGS) entry which is preliminary data.</text>
</comment>
<dbReference type="InterPro" id="IPR001647">
    <property type="entry name" value="HTH_TetR"/>
</dbReference>
<accession>A0ABT4U7B2</accession>
<dbReference type="Gene3D" id="1.10.357.10">
    <property type="entry name" value="Tetracycline Repressor, domain 2"/>
    <property type="match status" value="1"/>
</dbReference>
<dbReference type="RefSeq" id="WP_270687530.1">
    <property type="nucleotide sequence ID" value="NZ_JAQFWQ010000060.1"/>
</dbReference>
<dbReference type="Pfam" id="PF00440">
    <property type="entry name" value="TetR_N"/>
    <property type="match status" value="1"/>
</dbReference>
<evidence type="ECO:0000256" key="3">
    <source>
        <dbReference type="ARBA" id="ARBA00023163"/>
    </source>
</evidence>
<dbReference type="Proteomes" id="UP001527866">
    <property type="component" value="Unassembled WGS sequence"/>
</dbReference>
<evidence type="ECO:0000259" key="6">
    <source>
        <dbReference type="PROSITE" id="PS50977"/>
    </source>
</evidence>
<sequence length="229" mass="24878">MTSFADDIEAGGADRRSRRRAETKAEILRLAVEEMAEHGAAGLSMSRVARRLGVQPPSLYKYFDSRAALYDALFGIGQRRYLRTARRAAEQAPPGLAGFAPVLRAGARWSAENPVLAQLMFWRTVPGFVPTEQAYAPALELRRDWGERVRAAVERGELGAGAAGEEGLDLLASLIAGMVSMQLSNEPDAGFEGSRFLRHVDRIPDLFAAAYPPPPGPGAAAREKRSRTT</sequence>